<feature type="domain" description="Aminotransferase class I/classII large" evidence="1">
    <location>
        <begin position="31"/>
        <end position="403"/>
    </location>
</feature>
<dbReference type="STRING" id="1344416.A0A139AQG0"/>
<dbReference type="GO" id="GO:0047536">
    <property type="term" value="F:2-aminoadipate transaminase activity"/>
    <property type="evidence" value="ECO:0007669"/>
    <property type="project" value="TreeGrafter"/>
</dbReference>
<protein>
    <submittedName>
        <fullName evidence="2">PLP-dependent transferase</fullName>
    </submittedName>
</protein>
<dbReference type="Proteomes" id="UP000070544">
    <property type="component" value="Unassembled WGS sequence"/>
</dbReference>
<evidence type="ECO:0000259" key="1">
    <source>
        <dbReference type="Pfam" id="PF00155"/>
    </source>
</evidence>
<dbReference type="EMBL" id="KQ965740">
    <property type="protein sequence ID" value="KXS18979.1"/>
    <property type="molecule type" value="Genomic_DNA"/>
</dbReference>
<dbReference type="OrthoDB" id="691673at2759"/>
<dbReference type="InterPro" id="IPR015422">
    <property type="entry name" value="PyrdxlP-dep_Trfase_small"/>
</dbReference>
<dbReference type="OMA" id="ARVFVCQ"/>
<gene>
    <name evidence="2" type="ORF">M427DRAFT_53444</name>
</gene>
<organism evidence="2 3">
    <name type="scientific">Gonapodya prolifera (strain JEL478)</name>
    <name type="common">Monoblepharis prolifera</name>
    <dbReference type="NCBI Taxonomy" id="1344416"/>
    <lineage>
        <taxon>Eukaryota</taxon>
        <taxon>Fungi</taxon>
        <taxon>Fungi incertae sedis</taxon>
        <taxon>Chytridiomycota</taxon>
        <taxon>Chytridiomycota incertae sedis</taxon>
        <taxon>Monoblepharidomycetes</taxon>
        <taxon>Monoblepharidales</taxon>
        <taxon>Gonapodyaceae</taxon>
        <taxon>Gonapodya</taxon>
    </lineage>
</organism>
<dbReference type="InterPro" id="IPR015424">
    <property type="entry name" value="PyrdxlP-dep_Trfase"/>
</dbReference>
<dbReference type="CDD" id="cd00609">
    <property type="entry name" value="AAT_like"/>
    <property type="match status" value="1"/>
</dbReference>
<proteinExistence type="predicted"/>
<dbReference type="Pfam" id="PF00155">
    <property type="entry name" value="Aminotran_1_2"/>
    <property type="match status" value="1"/>
</dbReference>
<keyword evidence="3" id="KW-1185">Reference proteome</keyword>
<dbReference type="PANTHER" id="PTHR42858:SF1">
    <property type="entry name" value="LD15494P"/>
    <property type="match status" value="1"/>
</dbReference>
<evidence type="ECO:0000313" key="2">
    <source>
        <dbReference type="EMBL" id="KXS18979.1"/>
    </source>
</evidence>
<dbReference type="PANTHER" id="PTHR42858">
    <property type="entry name" value="AMINOTRANSFERASE"/>
    <property type="match status" value="1"/>
</dbReference>
<accession>A0A139AQG0</accession>
<keyword evidence="2" id="KW-0808">Transferase</keyword>
<reference evidence="2 3" key="1">
    <citation type="journal article" date="2015" name="Genome Biol. Evol.">
        <title>Phylogenomic analyses indicate that early fungi evolved digesting cell walls of algal ancestors of land plants.</title>
        <authorList>
            <person name="Chang Y."/>
            <person name="Wang S."/>
            <person name="Sekimoto S."/>
            <person name="Aerts A.L."/>
            <person name="Choi C."/>
            <person name="Clum A."/>
            <person name="LaButti K.M."/>
            <person name="Lindquist E.A."/>
            <person name="Yee Ngan C."/>
            <person name="Ohm R.A."/>
            <person name="Salamov A.A."/>
            <person name="Grigoriev I.V."/>
            <person name="Spatafora J.W."/>
            <person name="Berbee M.L."/>
        </authorList>
    </citation>
    <scope>NUCLEOTIDE SEQUENCE [LARGE SCALE GENOMIC DNA]</scope>
    <source>
        <strain evidence="2 3">JEL478</strain>
    </source>
</reference>
<name>A0A139AQG0_GONPJ</name>
<dbReference type="SUPFAM" id="SSF53383">
    <property type="entry name" value="PLP-dependent transferases"/>
    <property type="match status" value="1"/>
</dbReference>
<sequence>MTTNALSAILHNLADQAGPPRTLYDTVTSPDLINLNLGAPSLDLLPAEVMRLACAEAWKETGDLNWQRAFLQYGPQRGHGEVLEELARWLTGKYQRPVSSDHLALTTGCSQSIFNIIALFSDQNTTIFLEDPTYFLAYTVFTSHATKFEVVPVPTDDDGMIMEHLKRGLEERFASKGFSPRNETPGPGQKTFNSATGRYPFILYCNPTFNNPRSTILHPTRRQRLVELAYKYHLLVVCDDVYDFLSYPEVEPLPDVDPSVPPVVYHFDTDKEDGRIISNCTFSKLFGPGMRLGWVEAGKTIIERFQSSALFISGGSPNQLTSALILPLIRQGLLDTHIGVLREKYASRLRCMLTTLDQGLPKGIKILRPKVWGGFFVWIVLPDGWDALEIRARSVAEKKVAYAPGIWFAPVSKGSTNAIRLAFTYYDEPVLIEGTKKLCELLTTIMAEKSRV</sequence>
<dbReference type="GO" id="GO:0030170">
    <property type="term" value="F:pyridoxal phosphate binding"/>
    <property type="evidence" value="ECO:0007669"/>
    <property type="project" value="InterPro"/>
</dbReference>
<dbReference type="AlphaFoldDB" id="A0A139AQG0"/>
<evidence type="ECO:0000313" key="3">
    <source>
        <dbReference type="Proteomes" id="UP000070544"/>
    </source>
</evidence>
<dbReference type="InterPro" id="IPR015421">
    <property type="entry name" value="PyrdxlP-dep_Trfase_major"/>
</dbReference>
<dbReference type="Gene3D" id="3.90.1150.10">
    <property type="entry name" value="Aspartate Aminotransferase, domain 1"/>
    <property type="match status" value="1"/>
</dbReference>
<dbReference type="Gene3D" id="3.40.640.10">
    <property type="entry name" value="Type I PLP-dependent aspartate aminotransferase-like (Major domain)"/>
    <property type="match status" value="1"/>
</dbReference>
<dbReference type="InterPro" id="IPR004839">
    <property type="entry name" value="Aminotransferase_I/II_large"/>
</dbReference>